<dbReference type="PRINTS" id="PR00480">
    <property type="entry name" value="ASTACIN"/>
</dbReference>
<keyword evidence="3 6" id="KW-0378">Hydrolase</keyword>
<feature type="binding site" evidence="6">
    <location>
        <position position="24"/>
    </location>
    <ligand>
        <name>Zn(2+)</name>
        <dbReference type="ChEBI" id="CHEBI:29105"/>
        <note>catalytic</note>
    </ligand>
</feature>
<name>A0ABM1EZI2_PRICU</name>
<comment type="cofactor">
    <cofactor evidence="6 7">
        <name>Zn(2+)</name>
        <dbReference type="ChEBI" id="CHEBI:29105"/>
    </cofactor>
    <text evidence="6 7">Binds 1 zinc ion per subunit.</text>
</comment>
<sequence length="175" mass="19555">MDDLKLFTKNDYELEQDLLGTVVHEIGHALGFYHEQAKPTRDLSVTILFGNIIAGTEHNFVAAAPADVLEPGLPYDYRSVMHYGQYAFSSNGQITINAHIDRDLLLQRIGQRDGLSFHDIKLANIVYCDGVCAGIMNNCERGIQNPNDCTRCICPDDFTWQFCENVLPPTGSRCS</sequence>
<proteinExistence type="predicted"/>
<accession>A0ABM1EZI2</accession>
<dbReference type="SUPFAM" id="SSF55486">
    <property type="entry name" value="Metalloproteases ('zincins'), catalytic domain"/>
    <property type="match status" value="1"/>
</dbReference>
<comment type="caution">
    <text evidence="6">Lacks conserved residue(s) required for the propagation of feature annotation.</text>
</comment>
<evidence type="ECO:0000256" key="4">
    <source>
        <dbReference type="ARBA" id="ARBA00022833"/>
    </source>
</evidence>
<dbReference type="EC" id="3.4.24.-" evidence="7"/>
<evidence type="ECO:0000256" key="7">
    <source>
        <dbReference type="RuleBase" id="RU361183"/>
    </source>
</evidence>
<keyword evidence="4 6" id="KW-0862">Zinc</keyword>
<evidence type="ECO:0000256" key="1">
    <source>
        <dbReference type="ARBA" id="ARBA00022670"/>
    </source>
</evidence>
<keyword evidence="2 6" id="KW-0479">Metal-binding</keyword>
<dbReference type="PANTHER" id="PTHR10127">
    <property type="entry name" value="DISCOIDIN, CUB, EGF, LAMININ , AND ZINC METALLOPROTEASE DOMAIN CONTAINING"/>
    <property type="match status" value="1"/>
</dbReference>
<evidence type="ECO:0000259" key="8">
    <source>
        <dbReference type="PROSITE" id="PS51864"/>
    </source>
</evidence>
<evidence type="ECO:0000313" key="9">
    <source>
        <dbReference type="Proteomes" id="UP000695022"/>
    </source>
</evidence>
<evidence type="ECO:0000256" key="5">
    <source>
        <dbReference type="ARBA" id="ARBA00023049"/>
    </source>
</evidence>
<keyword evidence="5 6" id="KW-0482">Metalloprotease</keyword>
<dbReference type="RefSeq" id="XP_014677603.1">
    <property type="nucleotide sequence ID" value="XM_014822117.1"/>
</dbReference>
<dbReference type="Proteomes" id="UP000695022">
    <property type="component" value="Unplaced"/>
</dbReference>
<evidence type="ECO:0000256" key="2">
    <source>
        <dbReference type="ARBA" id="ARBA00022723"/>
    </source>
</evidence>
<reference evidence="10" key="1">
    <citation type="submission" date="2025-08" db="UniProtKB">
        <authorList>
            <consortium name="RefSeq"/>
        </authorList>
    </citation>
    <scope>IDENTIFICATION</scope>
</reference>
<evidence type="ECO:0000313" key="10">
    <source>
        <dbReference type="RefSeq" id="XP_014677603.1"/>
    </source>
</evidence>
<dbReference type="InterPro" id="IPR024079">
    <property type="entry name" value="MetalloPept_cat_dom_sf"/>
</dbReference>
<protein>
    <recommendedName>
        <fullName evidence="7">Metalloendopeptidase</fullName>
        <ecNumber evidence="7">3.4.24.-</ecNumber>
    </recommendedName>
</protein>
<feature type="binding site" evidence="6">
    <location>
        <position position="34"/>
    </location>
    <ligand>
        <name>Zn(2+)</name>
        <dbReference type="ChEBI" id="CHEBI:29105"/>
        <note>catalytic</note>
    </ligand>
</feature>
<dbReference type="InterPro" id="IPR001506">
    <property type="entry name" value="Peptidase_M12A"/>
</dbReference>
<keyword evidence="9" id="KW-1185">Reference proteome</keyword>
<gene>
    <name evidence="10" type="primary">LOC106817454</name>
</gene>
<dbReference type="GeneID" id="106817454"/>
<feature type="active site" evidence="6">
    <location>
        <position position="25"/>
    </location>
</feature>
<feature type="binding site" evidence="6">
    <location>
        <position position="28"/>
    </location>
    <ligand>
        <name>Zn(2+)</name>
        <dbReference type="ChEBI" id="CHEBI:29105"/>
        <note>catalytic</note>
    </ligand>
</feature>
<feature type="domain" description="Peptidase M12A" evidence="8">
    <location>
        <begin position="1"/>
        <end position="129"/>
    </location>
</feature>
<dbReference type="PROSITE" id="PS51864">
    <property type="entry name" value="ASTACIN"/>
    <property type="match status" value="1"/>
</dbReference>
<dbReference type="PANTHER" id="PTHR10127:SF780">
    <property type="entry name" value="METALLOENDOPEPTIDASE"/>
    <property type="match status" value="1"/>
</dbReference>
<keyword evidence="1 6" id="KW-0645">Protease</keyword>
<organism evidence="9 10">
    <name type="scientific">Priapulus caudatus</name>
    <name type="common">Priapulid worm</name>
    <dbReference type="NCBI Taxonomy" id="37621"/>
    <lineage>
        <taxon>Eukaryota</taxon>
        <taxon>Metazoa</taxon>
        <taxon>Ecdysozoa</taxon>
        <taxon>Scalidophora</taxon>
        <taxon>Priapulida</taxon>
        <taxon>Priapulimorpha</taxon>
        <taxon>Priapulimorphida</taxon>
        <taxon>Priapulidae</taxon>
        <taxon>Priapulus</taxon>
    </lineage>
</organism>
<evidence type="ECO:0000256" key="3">
    <source>
        <dbReference type="ARBA" id="ARBA00022801"/>
    </source>
</evidence>
<dbReference type="Gene3D" id="3.40.390.10">
    <property type="entry name" value="Collagenase (Catalytic Domain)"/>
    <property type="match status" value="1"/>
</dbReference>
<dbReference type="Pfam" id="PF01400">
    <property type="entry name" value="Astacin"/>
    <property type="match status" value="1"/>
</dbReference>
<evidence type="ECO:0000256" key="6">
    <source>
        <dbReference type="PROSITE-ProRule" id="PRU01211"/>
    </source>
</evidence>